<gene>
    <name evidence="12" type="ORF">Q4568_06030</name>
</gene>
<evidence type="ECO:0000313" key="12">
    <source>
        <dbReference type="EMBL" id="MDO6542080.1"/>
    </source>
</evidence>
<keyword evidence="7 9" id="KW-0234">DNA repair</keyword>
<dbReference type="PANTHER" id="PTHR10815">
    <property type="entry name" value="METHYLATED-DNA--PROTEIN-CYSTEINE METHYLTRANSFERASE"/>
    <property type="match status" value="1"/>
</dbReference>
<comment type="subcellular location">
    <subcellularLocation>
        <location evidence="9">Cytoplasm</location>
    </subcellularLocation>
</comment>
<evidence type="ECO:0000313" key="13">
    <source>
        <dbReference type="Proteomes" id="UP001170624"/>
    </source>
</evidence>
<dbReference type="InterPro" id="IPR036388">
    <property type="entry name" value="WH-like_DNA-bd_sf"/>
</dbReference>
<dbReference type="SUPFAM" id="SSF46767">
    <property type="entry name" value="Methylated DNA-protein cysteine methyltransferase, C-terminal domain"/>
    <property type="match status" value="1"/>
</dbReference>
<comment type="catalytic activity">
    <reaction evidence="1 9">
        <text>a 4-O-methyl-thymidine in DNA + L-cysteinyl-[protein] = a thymidine in DNA + S-methyl-L-cysteinyl-[protein]</text>
        <dbReference type="Rhea" id="RHEA:53428"/>
        <dbReference type="Rhea" id="RHEA-COMP:10131"/>
        <dbReference type="Rhea" id="RHEA-COMP:10132"/>
        <dbReference type="Rhea" id="RHEA-COMP:13555"/>
        <dbReference type="Rhea" id="RHEA-COMP:13556"/>
        <dbReference type="ChEBI" id="CHEBI:29950"/>
        <dbReference type="ChEBI" id="CHEBI:82612"/>
        <dbReference type="ChEBI" id="CHEBI:137386"/>
        <dbReference type="ChEBI" id="CHEBI:137387"/>
        <dbReference type="EC" id="2.1.1.63"/>
    </reaction>
</comment>
<dbReference type="InterPro" id="IPR036217">
    <property type="entry name" value="MethylDNA_cys_MeTrfase_DNAb"/>
</dbReference>
<proteinExistence type="inferred from homology"/>
<feature type="domain" description="Methylguanine DNA methyltransferase ribonuclease-like" evidence="11">
    <location>
        <begin position="1"/>
        <end position="71"/>
    </location>
</feature>
<keyword evidence="3 9" id="KW-0963">Cytoplasm</keyword>
<dbReference type="InterPro" id="IPR023546">
    <property type="entry name" value="MGMT"/>
</dbReference>
<dbReference type="AlphaFoldDB" id="A0AAW7Y632"/>
<evidence type="ECO:0000256" key="6">
    <source>
        <dbReference type="ARBA" id="ARBA00022763"/>
    </source>
</evidence>
<dbReference type="Pfam" id="PF01035">
    <property type="entry name" value="DNA_binding_1"/>
    <property type="match status" value="1"/>
</dbReference>
<dbReference type="PANTHER" id="PTHR10815:SF5">
    <property type="entry name" value="METHYLATED-DNA--PROTEIN-CYSTEINE METHYLTRANSFERASE"/>
    <property type="match status" value="1"/>
</dbReference>
<evidence type="ECO:0000256" key="1">
    <source>
        <dbReference type="ARBA" id="ARBA00001286"/>
    </source>
</evidence>
<dbReference type="PROSITE" id="PS00374">
    <property type="entry name" value="MGMT"/>
    <property type="match status" value="1"/>
</dbReference>
<evidence type="ECO:0000259" key="10">
    <source>
        <dbReference type="Pfam" id="PF01035"/>
    </source>
</evidence>
<protein>
    <recommendedName>
        <fullName evidence="9">Methylated-DNA--protein-cysteine methyltransferase</fullName>
        <ecNumber evidence="9">2.1.1.63</ecNumber>
    </recommendedName>
    <alternativeName>
        <fullName evidence="9">6-O-methylguanine-DNA methyltransferase</fullName>
        <shortName evidence="9">MGMT</shortName>
    </alternativeName>
    <alternativeName>
        <fullName evidence="9">O-6-methylguanine-DNA-alkyltransferase</fullName>
    </alternativeName>
</protein>
<dbReference type="Gene3D" id="3.30.160.70">
    <property type="entry name" value="Methylated DNA-protein cysteine methyltransferase domain"/>
    <property type="match status" value="1"/>
</dbReference>
<dbReference type="NCBIfam" id="TIGR00589">
    <property type="entry name" value="ogt"/>
    <property type="match status" value="1"/>
</dbReference>
<evidence type="ECO:0000256" key="5">
    <source>
        <dbReference type="ARBA" id="ARBA00022679"/>
    </source>
</evidence>
<dbReference type="HAMAP" id="MF_00772">
    <property type="entry name" value="OGT"/>
    <property type="match status" value="1"/>
</dbReference>
<dbReference type="InterPro" id="IPR001497">
    <property type="entry name" value="MethylDNA_cys_MeTrfase_AS"/>
</dbReference>
<feature type="domain" description="Methylated-DNA-[protein]-cysteine S-methyltransferase DNA binding" evidence="10">
    <location>
        <begin position="75"/>
        <end position="154"/>
    </location>
</feature>
<keyword evidence="6 9" id="KW-0227">DNA damage</keyword>
<dbReference type="InterPro" id="IPR014048">
    <property type="entry name" value="MethylDNA_cys_MeTrfase_DNA-bd"/>
</dbReference>
<dbReference type="RefSeq" id="WP_303498675.1">
    <property type="nucleotide sequence ID" value="NZ_JAUOPU010000004.1"/>
</dbReference>
<dbReference type="CDD" id="cd06445">
    <property type="entry name" value="ATase"/>
    <property type="match status" value="1"/>
</dbReference>
<dbReference type="EMBL" id="JAUOPU010000004">
    <property type="protein sequence ID" value="MDO6542080.1"/>
    <property type="molecule type" value="Genomic_DNA"/>
</dbReference>
<feature type="active site" description="Nucleophile; methyl group acceptor" evidence="9">
    <location>
        <position position="126"/>
    </location>
</feature>
<dbReference type="FunFam" id="1.10.10.10:FF:000214">
    <property type="entry name" value="Methylated-DNA--protein-cysteine methyltransferase"/>
    <property type="match status" value="1"/>
</dbReference>
<dbReference type="SUPFAM" id="SSF53155">
    <property type="entry name" value="Methylated DNA-protein cysteine methyltransferase domain"/>
    <property type="match status" value="1"/>
</dbReference>
<comment type="function">
    <text evidence="9">Involved in the cellular defense against the biological effects of O6-methylguanine (O6-MeG) and O4-methylthymine (O4-MeT) in DNA. Repairs the methylated nucleobase in DNA by stoichiometrically transferring the methyl group to a cysteine residue in the enzyme. This is a suicide reaction: the enzyme is irreversibly inactivated.</text>
</comment>
<comment type="similarity">
    <text evidence="2 9">Belongs to the MGMT family.</text>
</comment>
<evidence type="ECO:0000256" key="8">
    <source>
        <dbReference type="ARBA" id="ARBA00049348"/>
    </source>
</evidence>
<evidence type="ECO:0000256" key="9">
    <source>
        <dbReference type="HAMAP-Rule" id="MF_00772"/>
    </source>
</evidence>
<dbReference type="EC" id="2.1.1.63" evidence="9"/>
<evidence type="ECO:0000259" key="11">
    <source>
        <dbReference type="Pfam" id="PF02870"/>
    </source>
</evidence>
<dbReference type="GO" id="GO:0003908">
    <property type="term" value="F:methylated-DNA-[protein]-cysteine S-methyltransferase activity"/>
    <property type="evidence" value="ECO:0007669"/>
    <property type="project" value="UniProtKB-UniRule"/>
</dbReference>
<dbReference type="GO" id="GO:0005737">
    <property type="term" value="C:cytoplasm"/>
    <property type="evidence" value="ECO:0007669"/>
    <property type="project" value="UniProtKB-SubCell"/>
</dbReference>
<keyword evidence="4 9" id="KW-0489">Methyltransferase</keyword>
<dbReference type="GO" id="GO:0032259">
    <property type="term" value="P:methylation"/>
    <property type="evidence" value="ECO:0007669"/>
    <property type="project" value="UniProtKB-KW"/>
</dbReference>
<evidence type="ECO:0000256" key="4">
    <source>
        <dbReference type="ARBA" id="ARBA00022603"/>
    </source>
</evidence>
<dbReference type="Pfam" id="PF02870">
    <property type="entry name" value="Methyltransf_1N"/>
    <property type="match status" value="1"/>
</dbReference>
<dbReference type="Proteomes" id="UP001170624">
    <property type="component" value="Unassembled WGS sequence"/>
</dbReference>
<dbReference type="InterPro" id="IPR036631">
    <property type="entry name" value="MGMT_N_sf"/>
</dbReference>
<dbReference type="InterPro" id="IPR008332">
    <property type="entry name" value="MethylG_MeTrfase_N"/>
</dbReference>
<keyword evidence="5 9" id="KW-0808">Transferase</keyword>
<evidence type="ECO:0000256" key="2">
    <source>
        <dbReference type="ARBA" id="ARBA00008711"/>
    </source>
</evidence>
<comment type="caution">
    <text evidence="12">The sequence shown here is derived from an EMBL/GenBank/DDBJ whole genome shotgun (WGS) entry which is preliminary data.</text>
</comment>
<organism evidence="12 13">
    <name type="scientific">Photobacterium sanguinicancri</name>
    <dbReference type="NCBI Taxonomy" id="875932"/>
    <lineage>
        <taxon>Bacteria</taxon>
        <taxon>Pseudomonadati</taxon>
        <taxon>Pseudomonadota</taxon>
        <taxon>Gammaproteobacteria</taxon>
        <taxon>Vibrionales</taxon>
        <taxon>Vibrionaceae</taxon>
        <taxon>Photobacterium</taxon>
    </lineage>
</organism>
<sequence>MFCHFHPSPLGIIRLLANEHGITGLTLASQREDDDVDPDWLLTQEPFIECCYQLDAYFSGSLTRFTVPLAPQGTEFQKQVWTALRSVPYGETCSYKAIAEAISNPKAVRAVGAANGKNPIAIIVPCHRVIGVDGKLTGYAGGVEMKAFLLKLEGSLAADC</sequence>
<evidence type="ECO:0000256" key="3">
    <source>
        <dbReference type="ARBA" id="ARBA00022490"/>
    </source>
</evidence>
<evidence type="ECO:0000256" key="7">
    <source>
        <dbReference type="ARBA" id="ARBA00023204"/>
    </source>
</evidence>
<dbReference type="Gene3D" id="1.10.10.10">
    <property type="entry name" value="Winged helix-like DNA-binding domain superfamily/Winged helix DNA-binding domain"/>
    <property type="match status" value="1"/>
</dbReference>
<comment type="catalytic activity">
    <reaction evidence="8 9">
        <text>a 6-O-methyl-2'-deoxyguanosine in DNA + L-cysteinyl-[protein] = S-methyl-L-cysteinyl-[protein] + a 2'-deoxyguanosine in DNA</text>
        <dbReference type="Rhea" id="RHEA:24000"/>
        <dbReference type="Rhea" id="RHEA-COMP:10131"/>
        <dbReference type="Rhea" id="RHEA-COMP:10132"/>
        <dbReference type="Rhea" id="RHEA-COMP:11367"/>
        <dbReference type="Rhea" id="RHEA-COMP:11368"/>
        <dbReference type="ChEBI" id="CHEBI:29950"/>
        <dbReference type="ChEBI" id="CHEBI:82612"/>
        <dbReference type="ChEBI" id="CHEBI:85445"/>
        <dbReference type="ChEBI" id="CHEBI:85448"/>
        <dbReference type="EC" id="2.1.1.63"/>
    </reaction>
</comment>
<dbReference type="GO" id="GO:0006307">
    <property type="term" value="P:DNA alkylation repair"/>
    <property type="evidence" value="ECO:0007669"/>
    <property type="project" value="UniProtKB-UniRule"/>
</dbReference>
<name>A0AAW7Y632_9GAMM</name>
<comment type="miscellaneous">
    <text evidence="9">This enzyme catalyzes only one turnover and therefore is not strictly catalytic. According to one definition, an enzyme is a biocatalyst that acts repeatedly and over many reaction cycles.</text>
</comment>
<accession>A0AAW7Y632</accession>
<reference evidence="12" key="1">
    <citation type="submission" date="2023-07" db="EMBL/GenBank/DDBJ databases">
        <title>Genome content predicts the carbon catabolic preferences of heterotrophic bacteria.</title>
        <authorList>
            <person name="Gralka M."/>
        </authorList>
    </citation>
    <scope>NUCLEOTIDE SEQUENCE</scope>
    <source>
        <strain evidence="12">G2M05</strain>
    </source>
</reference>